<reference evidence="2 3" key="1">
    <citation type="journal article" date="2007" name="Nat. Biotechnol.">
        <title>Genome sequence and identification of candidate vaccine antigens from the animal pathogen Dichelobacter nodosus.</title>
        <authorList>
            <person name="Myers G.S."/>
            <person name="Parker D."/>
            <person name="Al-Hasani K."/>
            <person name="Kennan R.M."/>
            <person name="Seemann T."/>
            <person name="Ren Q."/>
            <person name="Badger J.H."/>
            <person name="Selengut J.D."/>
            <person name="Deboy R.T."/>
            <person name="Tettelin H."/>
            <person name="Boyce J.D."/>
            <person name="McCarl V.P."/>
            <person name="Han X."/>
            <person name="Nelson W.C."/>
            <person name="Madupu R."/>
            <person name="Mohamoud Y."/>
            <person name="Holley T."/>
            <person name="Fedorova N."/>
            <person name="Khouri H."/>
            <person name="Bottomley S.P."/>
            <person name="Whittington R.J."/>
            <person name="Adler B."/>
            <person name="Songer J.G."/>
            <person name="Rood J.I."/>
            <person name="Paulsen I.T."/>
        </authorList>
    </citation>
    <scope>NUCLEOTIDE SEQUENCE [LARGE SCALE GENOMIC DNA]</scope>
    <source>
        <strain evidence="2 3">VCS1703A</strain>
    </source>
</reference>
<gene>
    <name evidence="2" type="ordered locus">DNO_1194</name>
</gene>
<keyword evidence="1" id="KW-0732">Signal</keyword>
<feature type="chain" id="PRO_5002682421" evidence="1">
    <location>
        <begin position="20"/>
        <end position="293"/>
    </location>
</feature>
<dbReference type="HOGENOM" id="CLU_949081_0_0_6"/>
<protein>
    <submittedName>
        <fullName evidence="2">Uncharacterized protein</fullName>
    </submittedName>
</protein>
<dbReference type="STRING" id="246195.DNO_1194"/>
<evidence type="ECO:0000256" key="1">
    <source>
        <dbReference type="SAM" id="SignalP"/>
    </source>
</evidence>
<proteinExistence type="predicted"/>
<evidence type="ECO:0000313" key="2">
    <source>
        <dbReference type="EMBL" id="ABQ13462.1"/>
    </source>
</evidence>
<organism evidence="2 3">
    <name type="scientific">Dichelobacter nodosus (strain VCS1703A)</name>
    <dbReference type="NCBI Taxonomy" id="246195"/>
    <lineage>
        <taxon>Bacteria</taxon>
        <taxon>Pseudomonadati</taxon>
        <taxon>Pseudomonadota</taxon>
        <taxon>Gammaproteobacteria</taxon>
        <taxon>Cardiobacteriales</taxon>
        <taxon>Cardiobacteriaceae</taxon>
        <taxon>Dichelobacter</taxon>
    </lineage>
</organism>
<dbReference type="RefSeq" id="WP_012031497.1">
    <property type="nucleotide sequence ID" value="NC_009446.1"/>
</dbReference>
<dbReference type="EMBL" id="CP000513">
    <property type="protein sequence ID" value="ABQ13462.1"/>
    <property type="molecule type" value="Genomic_DNA"/>
</dbReference>
<accession>A5EXG0</accession>
<dbReference type="Proteomes" id="UP000000248">
    <property type="component" value="Chromosome"/>
</dbReference>
<keyword evidence="3" id="KW-1185">Reference proteome</keyword>
<evidence type="ECO:0000313" key="3">
    <source>
        <dbReference type="Proteomes" id="UP000000248"/>
    </source>
</evidence>
<name>A5EXG0_DICNV</name>
<dbReference type="AlphaFoldDB" id="A5EXG0"/>
<sequence length="293" mass="33426">MKKYFLMIFAALFSLYLPAEESNTTTLAQLLDVLVGAHDGAEKVRAQQEHRAAEPLDPKTVEQVKMLLAHSQQLPNQVKKAINQGNTQQIVQELLRFRENMALNNAADAAEKEQWQRWARLWDNNLAAWQKKYPKTNLTEATPAQMQDFLASFQGQLAQGSKNEAEASDYLGKLGDILFVANKWINEDLDPEQGKMRDEMQRLKALAADQGMGTSSPQDLILQLKLRLAEQVLGEKSLSKTQQTQHALSDFMLYHRHEIDPRAPYYAEILKILKQLDDDYAGNYVQWQKLGEK</sequence>
<dbReference type="KEGG" id="dno:DNO_1194"/>
<feature type="signal peptide" evidence="1">
    <location>
        <begin position="1"/>
        <end position="19"/>
    </location>
</feature>